<evidence type="ECO:0000256" key="2">
    <source>
        <dbReference type="ARBA" id="ARBA00019065"/>
    </source>
</evidence>
<evidence type="ECO:0000256" key="1">
    <source>
        <dbReference type="ARBA" id="ARBA00004683"/>
    </source>
</evidence>
<keyword evidence="4" id="KW-0583">PHB biosynthesis</keyword>
<dbReference type="InterPro" id="IPR010125">
    <property type="entry name" value="PHA_synth_III_C"/>
</dbReference>
<dbReference type="OrthoDB" id="7208816at2"/>
<dbReference type="PANTHER" id="PTHR36837">
    <property type="entry name" value="POLY(3-HYDROXYALKANOATE) POLYMERASE SUBUNIT PHAC"/>
    <property type="match status" value="1"/>
</dbReference>
<dbReference type="SUPFAM" id="SSF53474">
    <property type="entry name" value="alpha/beta-Hydrolases"/>
    <property type="match status" value="1"/>
</dbReference>
<dbReference type="Gene3D" id="3.40.50.1820">
    <property type="entry name" value="alpha/beta hydrolase"/>
    <property type="match status" value="1"/>
</dbReference>
<dbReference type="PANTHER" id="PTHR36837:SF2">
    <property type="entry name" value="POLY(3-HYDROXYALKANOATE) POLYMERASE SUBUNIT PHAC"/>
    <property type="match status" value="1"/>
</dbReference>
<evidence type="ECO:0000259" key="7">
    <source>
        <dbReference type="Pfam" id="PF00561"/>
    </source>
</evidence>
<dbReference type="InterPro" id="IPR051321">
    <property type="entry name" value="PHA/PHB_synthase"/>
</dbReference>
<evidence type="ECO:0000256" key="3">
    <source>
        <dbReference type="ARBA" id="ARBA00022679"/>
    </source>
</evidence>
<dbReference type="GO" id="GO:0016746">
    <property type="term" value="F:acyltransferase activity"/>
    <property type="evidence" value="ECO:0007669"/>
    <property type="project" value="UniProtKB-KW"/>
</dbReference>
<name>A0A1Y0C458_9MYCO</name>
<dbReference type="UniPathway" id="UPA00917"/>
<dbReference type="Proteomes" id="UP000195331">
    <property type="component" value="Chromosome"/>
</dbReference>
<dbReference type="KEGG" id="mdx:BTO20_16615"/>
<keyword evidence="9" id="KW-1185">Reference proteome</keyword>
<comment type="pathway">
    <text evidence="1">Biopolymer metabolism; poly-(R)-3-hydroxybutanoate biosynthesis.</text>
</comment>
<proteinExistence type="predicted"/>
<evidence type="ECO:0000313" key="9">
    <source>
        <dbReference type="Proteomes" id="UP000195331"/>
    </source>
</evidence>
<dbReference type="RefSeq" id="WP_087077469.1">
    <property type="nucleotide sequence ID" value="NZ_CP020809.1"/>
</dbReference>
<accession>A0A1Y0C458</accession>
<reference evidence="8 9" key="1">
    <citation type="submission" date="2017-04" db="EMBL/GenBank/DDBJ databases">
        <title>Whole Genome Sequence of 1,4-Dioxane Degrading Bacterium Mycobacterium dioxanotrophicus PH-06.</title>
        <authorList>
            <person name="He Y."/>
        </authorList>
    </citation>
    <scope>NUCLEOTIDE SEQUENCE [LARGE SCALE GENOMIC DNA]</scope>
    <source>
        <strain evidence="8 9">PH-06</strain>
    </source>
</reference>
<sequence length="367" mass="40934">MSLPIPNATELAREVAALNTKVAAGVEKLRTIRDDDVEIATTPKDEILRTDKVTLYRYRPLSERTVSTPVLVVYSLIGRYTMTDLQEDRSLVRNLLNLGIDLWVVDWGNASRADRWVGIDDYVSGYIDECVAAMCETTGADKVNLLGICEGGVFTLAYAALEPDKVQNLIMAITPLDFHADEQEDDPGKGFINLWTRNLSKEDIDKMIEVWGVLPGEFMGALFAMLTPVRSATKYNLDMPDVIDDEKKFLNFLRMEKWLSDRPDHAGQAAKEWLQDLYQENRLINNSWQLGGRDVDLRAVTMPVLNIYALADHIIPPATSRALSGKLGTDDYTELGLPGGHIGLFVSTKSQGIVGEGIVDWLSKRDV</sequence>
<dbReference type="GO" id="GO:0042619">
    <property type="term" value="P:poly-hydroxybutyrate biosynthetic process"/>
    <property type="evidence" value="ECO:0007669"/>
    <property type="project" value="UniProtKB-KW"/>
</dbReference>
<dbReference type="NCBIfam" id="TIGR01836">
    <property type="entry name" value="PHA_synth_III_C"/>
    <property type="match status" value="1"/>
</dbReference>
<feature type="domain" description="AB hydrolase-1" evidence="7">
    <location>
        <begin position="69"/>
        <end position="346"/>
    </location>
</feature>
<dbReference type="EMBL" id="CP020809">
    <property type="protein sequence ID" value="ART69981.1"/>
    <property type="molecule type" value="Genomic_DNA"/>
</dbReference>
<dbReference type="Pfam" id="PF00561">
    <property type="entry name" value="Abhydrolase_1"/>
    <property type="match status" value="1"/>
</dbReference>
<protein>
    <recommendedName>
        <fullName evidence="2">Poly(3-hydroxyalkanoate) polymerase subunit PhaC</fullName>
    </recommendedName>
    <alternativeName>
        <fullName evidence="6">PHB synthase subunit PhaC</fullName>
    </alternativeName>
</protein>
<organism evidence="8 9">
    <name type="scientific">Mycobacterium dioxanotrophicus</name>
    <dbReference type="NCBI Taxonomy" id="482462"/>
    <lineage>
        <taxon>Bacteria</taxon>
        <taxon>Bacillati</taxon>
        <taxon>Actinomycetota</taxon>
        <taxon>Actinomycetes</taxon>
        <taxon>Mycobacteriales</taxon>
        <taxon>Mycobacteriaceae</taxon>
        <taxon>Mycobacterium</taxon>
    </lineage>
</organism>
<dbReference type="AlphaFoldDB" id="A0A1Y0C458"/>
<evidence type="ECO:0000256" key="6">
    <source>
        <dbReference type="ARBA" id="ARBA00033356"/>
    </source>
</evidence>
<dbReference type="InterPro" id="IPR029058">
    <property type="entry name" value="AB_hydrolase_fold"/>
</dbReference>
<evidence type="ECO:0000256" key="4">
    <source>
        <dbReference type="ARBA" id="ARBA00022752"/>
    </source>
</evidence>
<keyword evidence="3" id="KW-0808">Transferase</keyword>
<gene>
    <name evidence="8" type="ORF">BTO20_16615</name>
</gene>
<dbReference type="InterPro" id="IPR000073">
    <property type="entry name" value="AB_hydrolase_1"/>
</dbReference>
<keyword evidence="5" id="KW-0012">Acyltransferase</keyword>
<evidence type="ECO:0000256" key="5">
    <source>
        <dbReference type="ARBA" id="ARBA00023315"/>
    </source>
</evidence>
<evidence type="ECO:0000313" key="8">
    <source>
        <dbReference type="EMBL" id="ART69981.1"/>
    </source>
</evidence>